<feature type="domain" description="D-isomer specific 2-hydroxyacid dehydrogenase NAD-binding" evidence="3">
    <location>
        <begin position="102"/>
        <end position="270"/>
    </location>
</feature>
<keyword evidence="1" id="KW-0560">Oxidoreductase</keyword>
<dbReference type="Proteomes" id="UP000619376">
    <property type="component" value="Unassembled WGS sequence"/>
</dbReference>
<dbReference type="InterPro" id="IPR036291">
    <property type="entry name" value="NAD(P)-bd_dom_sf"/>
</dbReference>
<gene>
    <name evidence="4" type="ORF">GCM10017781_05600</name>
    <name evidence="5" type="ORF">HNQ07_000482</name>
</gene>
<dbReference type="EMBL" id="BNAJ01000001">
    <property type="protein sequence ID" value="GHF31908.1"/>
    <property type="molecule type" value="Genomic_DNA"/>
</dbReference>
<dbReference type="GO" id="GO:0016616">
    <property type="term" value="F:oxidoreductase activity, acting on the CH-OH group of donors, NAD or NADP as acceptor"/>
    <property type="evidence" value="ECO:0007669"/>
    <property type="project" value="UniProtKB-ARBA"/>
</dbReference>
<sequence length="307" mass="33872">MRVLLPDLPEFRALTEVGERSVPGCDLAYYSDGHVPDGEASGVVLWFASSDTRDRLLATPGVRWVLTLTAGIDHVRNLIPPGVQLFNANRLHERAVAVHALAGMLTAARGFHRFRDAQARHDWAPPKTLSESGLISLDRTRVVLWGFGHIGRNLEELLRPFDVFLNGISSATTDSERDEFLSTADFVVLLLPSTPDTRGIVNADIIGRMKRGAWLVNVGRGNLIVRDDLIAALRSGHLSGAVLDVTDPEPLPQDDPLWAEENVIITPHIASTTTDLVYRGASLTRDFLIDLQQGHEPEGLVESWRKY</sequence>
<evidence type="ECO:0000313" key="5">
    <source>
        <dbReference type="EMBL" id="MBB5375038.1"/>
    </source>
</evidence>
<comment type="caution">
    <text evidence="5">The sequence shown here is derived from an EMBL/GenBank/DDBJ whole genome shotgun (WGS) entry which is preliminary data.</text>
</comment>
<evidence type="ECO:0000313" key="7">
    <source>
        <dbReference type="Proteomes" id="UP000619376"/>
    </source>
</evidence>
<evidence type="ECO:0000256" key="1">
    <source>
        <dbReference type="ARBA" id="ARBA00023002"/>
    </source>
</evidence>
<organism evidence="5 6">
    <name type="scientific">Deinococcus metalli</name>
    <dbReference type="NCBI Taxonomy" id="1141878"/>
    <lineage>
        <taxon>Bacteria</taxon>
        <taxon>Thermotogati</taxon>
        <taxon>Deinococcota</taxon>
        <taxon>Deinococci</taxon>
        <taxon>Deinococcales</taxon>
        <taxon>Deinococcaceae</taxon>
        <taxon>Deinococcus</taxon>
    </lineage>
</organism>
<keyword evidence="2" id="KW-0520">NAD</keyword>
<dbReference type="RefSeq" id="WP_184109287.1">
    <property type="nucleotide sequence ID" value="NZ_BNAJ01000001.1"/>
</dbReference>
<proteinExistence type="predicted"/>
<dbReference type="Proteomes" id="UP000539473">
    <property type="component" value="Unassembled WGS sequence"/>
</dbReference>
<evidence type="ECO:0000313" key="4">
    <source>
        <dbReference type="EMBL" id="GHF31908.1"/>
    </source>
</evidence>
<evidence type="ECO:0000259" key="3">
    <source>
        <dbReference type="Pfam" id="PF02826"/>
    </source>
</evidence>
<name>A0A7W8KDF9_9DEIO</name>
<dbReference type="Gene3D" id="3.40.50.720">
    <property type="entry name" value="NAD(P)-binding Rossmann-like Domain"/>
    <property type="match status" value="2"/>
</dbReference>
<dbReference type="EMBL" id="JACHFK010000001">
    <property type="protein sequence ID" value="MBB5375038.1"/>
    <property type="molecule type" value="Genomic_DNA"/>
</dbReference>
<dbReference type="InterPro" id="IPR006140">
    <property type="entry name" value="D-isomer_DH_NAD-bd"/>
</dbReference>
<reference evidence="4" key="4">
    <citation type="submission" date="2024-05" db="EMBL/GenBank/DDBJ databases">
        <authorList>
            <person name="Sun Q."/>
            <person name="Zhou Y."/>
        </authorList>
    </citation>
    <scope>NUCLEOTIDE SEQUENCE</scope>
    <source>
        <strain evidence="4">CGMCC 1.18437</strain>
    </source>
</reference>
<dbReference type="PROSITE" id="PS00671">
    <property type="entry name" value="D_2_HYDROXYACID_DH_3"/>
    <property type="match status" value="1"/>
</dbReference>
<dbReference type="SUPFAM" id="SSF51735">
    <property type="entry name" value="NAD(P)-binding Rossmann-fold domains"/>
    <property type="match status" value="1"/>
</dbReference>
<dbReference type="Pfam" id="PF02826">
    <property type="entry name" value="2-Hacid_dh_C"/>
    <property type="match status" value="1"/>
</dbReference>
<evidence type="ECO:0000313" key="6">
    <source>
        <dbReference type="Proteomes" id="UP000539473"/>
    </source>
</evidence>
<reference evidence="7" key="2">
    <citation type="journal article" date="2019" name="Int. J. Syst. Evol. Microbiol.">
        <title>The Global Catalogue of Microorganisms (GCM) 10K type strain sequencing project: providing services to taxonomists for standard genome sequencing and annotation.</title>
        <authorList>
            <consortium name="The Broad Institute Genomics Platform"/>
            <consortium name="The Broad Institute Genome Sequencing Center for Infectious Disease"/>
            <person name="Wu L."/>
            <person name="Ma J."/>
        </authorList>
    </citation>
    <scope>NUCLEOTIDE SEQUENCE [LARGE SCALE GENOMIC DNA]</scope>
    <source>
        <strain evidence="7">CGMCC 1.18437</strain>
    </source>
</reference>
<accession>A0A7W8KDF9</accession>
<keyword evidence="7" id="KW-1185">Reference proteome</keyword>
<reference evidence="4" key="1">
    <citation type="journal article" date="2014" name="Int. J. Syst. Evol. Microbiol.">
        <title>Complete genome of a new Firmicutes species belonging to the dominant human colonic microbiota ('Ruminococcus bicirculans') reveals two chromosomes and a selective capacity to utilize plant glucans.</title>
        <authorList>
            <consortium name="NISC Comparative Sequencing Program"/>
            <person name="Wegmann U."/>
            <person name="Louis P."/>
            <person name="Goesmann A."/>
            <person name="Henrissat B."/>
            <person name="Duncan S.H."/>
            <person name="Flint H.J."/>
        </authorList>
    </citation>
    <scope>NUCLEOTIDE SEQUENCE</scope>
    <source>
        <strain evidence="4">CGMCC 1.18437</strain>
    </source>
</reference>
<dbReference type="GO" id="GO:0051287">
    <property type="term" value="F:NAD binding"/>
    <property type="evidence" value="ECO:0007669"/>
    <property type="project" value="InterPro"/>
</dbReference>
<dbReference type="AlphaFoldDB" id="A0A7W8KDF9"/>
<dbReference type="InterPro" id="IPR029753">
    <property type="entry name" value="D-isomer_DH_CS"/>
</dbReference>
<evidence type="ECO:0000256" key="2">
    <source>
        <dbReference type="ARBA" id="ARBA00023027"/>
    </source>
</evidence>
<dbReference type="PANTHER" id="PTHR43333">
    <property type="entry name" value="2-HACID_DH_C DOMAIN-CONTAINING PROTEIN"/>
    <property type="match status" value="1"/>
</dbReference>
<reference evidence="5 6" key="3">
    <citation type="submission" date="2020-08" db="EMBL/GenBank/DDBJ databases">
        <title>Genomic Encyclopedia of Type Strains, Phase IV (KMG-IV): sequencing the most valuable type-strain genomes for metagenomic binning, comparative biology and taxonomic classification.</title>
        <authorList>
            <person name="Goeker M."/>
        </authorList>
    </citation>
    <scope>NUCLEOTIDE SEQUENCE [LARGE SCALE GENOMIC DNA]</scope>
    <source>
        <strain evidence="5 6">DSM 27521</strain>
    </source>
</reference>
<protein>
    <submittedName>
        <fullName evidence="4">2-hydroxyacid dehydrogenase</fullName>
    </submittedName>
    <submittedName>
        <fullName evidence="5">Phosphoglycerate dehydrogenase-like enzyme</fullName>
    </submittedName>
</protein>
<dbReference type="PANTHER" id="PTHR43333:SF1">
    <property type="entry name" value="D-ISOMER SPECIFIC 2-HYDROXYACID DEHYDROGENASE NAD-BINDING DOMAIN-CONTAINING PROTEIN"/>
    <property type="match status" value="1"/>
</dbReference>